<evidence type="ECO:0000313" key="3">
    <source>
        <dbReference type="Proteomes" id="UP000184499"/>
    </source>
</evidence>
<keyword evidence="3" id="KW-1185">Reference proteome</keyword>
<name>A0A1L9ULQ2_ASPBC</name>
<dbReference type="EMBL" id="KV878683">
    <property type="protein sequence ID" value="OJJ72673.1"/>
    <property type="molecule type" value="Genomic_DNA"/>
</dbReference>
<proteinExistence type="predicted"/>
<dbReference type="VEuPathDB" id="FungiDB:ASPBRDRAFT_42401"/>
<dbReference type="RefSeq" id="XP_067479921.1">
    <property type="nucleotide sequence ID" value="XM_067624795.1"/>
</dbReference>
<protein>
    <submittedName>
        <fullName evidence="2">Uncharacterized protein</fullName>
    </submittedName>
</protein>
<feature type="region of interest" description="Disordered" evidence="1">
    <location>
        <begin position="21"/>
        <end position="45"/>
    </location>
</feature>
<dbReference type="Proteomes" id="UP000184499">
    <property type="component" value="Unassembled WGS sequence"/>
</dbReference>
<gene>
    <name evidence="2" type="ORF">ASPBRDRAFT_42401</name>
</gene>
<accession>A0A1L9ULQ2</accession>
<organism evidence="2 3">
    <name type="scientific">Aspergillus brasiliensis (strain CBS 101740 / IMI 381727 / IBT 21946)</name>
    <dbReference type="NCBI Taxonomy" id="767769"/>
    <lineage>
        <taxon>Eukaryota</taxon>
        <taxon>Fungi</taxon>
        <taxon>Dikarya</taxon>
        <taxon>Ascomycota</taxon>
        <taxon>Pezizomycotina</taxon>
        <taxon>Eurotiomycetes</taxon>
        <taxon>Eurotiomycetidae</taxon>
        <taxon>Eurotiales</taxon>
        <taxon>Aspergillaceae</taxon>
        <taxon>Aspergillus</taxon>
        <taxon>Aspergillus subgen. Circumdati</taxon>
    </lineage>
</organism>
<evidence type="ECO:0000313" key="2">
    <source>
        <dbReference type="EMBL" id="OJJ72673.1"/>
    </source>
</evidence>
<sequence length="94" mass="10654">MEEMESEDGEVIHVMPFRQLPSIQPDDGLADESSAAQATEPWDGTPQINPVCFLAVPQNQELMMVLDYPLYERRGIFRQGEEDDCSLGHVIYLL</sequence>
<dbReference type="AlphaFoldDB" id="A0A1L9ULQ2"/>
<reference evidence="3" key="1">
    <citation type="journal article" date="2017" name="Genome Biol.">
        <title>Comparative genomics reveals high biological diversity and specific adaptations in the industrially and medically important fungal genus Aspergillus.</title>
        <authorList>
            <person name="de Vries R.P."/>
            <person name="Riley R."/>
            <person name="Wiebenga A."/>
            <person name="Aguilar-Osorio G."/>
            <person name="Amillis S."/>
            <person name="Uchima C.A."/>
            <person name="Anderluh G."/>
            <person name="Asadollahi M."/>
            <person name="Askin M."/>
            <person name="Barry K."/>
            <person name="Battaglia E."/>
            <person name="Bayram O."/>
            <person name="Benocci T."/>
            <person name="Braus-Stromeyer S.A."/>
            <person name="Caldana C."/>
            <person name="Canovas D."/>
            <person name="Cerqueira G.C."/>
            <person name="Chen F."/>
            <person name="Chen W."/>
            <person name="Choi C."/>
            <person name="Clum A."/>
            <person name="Dos Santos R.A."/>
            <person name="Damasio A.R."/>
            <person name="Diallinas G."/>
            <person name="Emri T."/>
            <person name="Fekete E."/>
            <person name="Flipphi M."/>
            <person name="Freyberg S."/>
            <person name="Gallo A."/>
            <person name="Gournas C."/>
            <person name="Habgood R."/>
            <person name="Hainaut M."/>
            <person name="Harispe M.L."/>
            <person name="Henrissat B."/>
            <person name="Hilden K.S."/>
            <person name="Hope R."/>
            <person name="Hossain A."/>
            <person name="Karabika E."/>
            <person name="Karaffa L."/>
            <person name="Karanyi Z."/>
            <person name="Krasevec N."/>
            <person name="Kuo A."/>
            <person name="Kusch H."/>
            <person name="LaButti K."/>
            <person name="Lagendijk E.L."/>
            <person name="Lapidus A."/>
            <person name="Levasseur A."/>
            <person name="Lindquist E."/>
            <person name="Lipzen A."/>
            <person name="Logrieco A.F."/>
            <person name="MacCabe A."/>
            <person name="Maekelae M.R."/>
            <person name="Malavazi I."/>
            <person name="Melin P."/>
            <person name="Meyer V."/>
            <person name="Mielnichuk N."/>
            <person name="Miskei M."/>
            <person name="Molnar A.P."/>
            <person name="Mule G."/>
            <person name="Ngan C.Y."/>
            <person name="Orejas M."/>
            <person name="Orosz E."/>
            <person name="Ouedraogo J.P."/>
            <person name="Overkamp K.M."/>
            <person name="Park H.-S."/>
            <person name="Perrone G."/>
            <person name="Piumi F."/>
            <person name="Punt P.J."/>
            <person name="Ram A.F."/>
            <person name="Ramon A."/>
            <person name="Rauscher S."/>
            <person name="Record E."/>
            <person name="Riano-Pachon D.M."/>
            <person name="Robert V."/>
            <person name="Roehrig J."/>
            <person name="Ruller R."/>
            <person name="Salamov A."/>
            <person name="Salih N.S."/>
            <person name="Samson R.A."/>
            <person name="Sandor E."/>
            <person name="Sanguinetti M."/>
            <person name="Schuetze T."/>
            <person name="Sepcic K."/>
            <person name="Shelest E."/>
            <person name="Sherlock G."/>
            <person name="Sophianopoulou V."/>
            <person name="Squina F.M."/>
            <person name="Sun H."/>
            <person name="Susca A."/>
            <person name="Todd R.B."/>
            <person name="Tsang A."/>
            <person name="Unkles S.E."/>
            <person name="van de Wiele N."/>
            <person name="van Rossen-Uffink D."/>
            <person name="Oliveira J.V."/>
            <person name="Vesth T.C."/>
            <person name="Visser J."/>
            <person name="Yu J.-H."/>
            <person name="Zhou M."/>
            <person name="Andersen M.R."/>
            <person name="Archer D.B."/>
            <person name="Baker S.E."/>
            <person name="Benoit I."/>
            <person name="Brakhage A.A."/>
            <person name="Braus G.H."/>
            <person name="Fischer R."/>
            <person name="Frisvad J.C."/>
            <person name="Goldman G.H."/>
            <person name="Houbraken J."/>
            <person name="Oakley B."/>
            <person name="Pocsi I."/>
            <person name="Scazzocchio C."/>
            <person name="Seiboth B."/>
            <person name="vanKuyk P.A."/>
            <person name="Wortman J."/>
            <person name="Dyer P.S."/>
            <person name="Grigoriev I.V."/>
        </authorList>
    </citation>
    <scope>NUCLEOTIDE SEQUENCE [LARGE SCALE GENOMIC DNA]</scope>
    <source>
        <strain evidence="3">CBS 101740 / IMI 381727 / IBT 21946</strain>
    </source>
</reference>
<evidence type="ECO:0000256" key="1">
    <source>
        <dbReference type="SAM" id="MobiDB-lite"/>
    </source>
</evidence>
<dbReference type="GeneID" id="93577283"/>